<keyword evidence="6" id="KW-0560">Oxidoreductase</keyword>
<dbReference type="PANTHER" id="PTHR24305:SF199">
    <property type="entry name" value="P450, PUTATIVE (EUROFUNG)-RELATED"/>
    <property type="match status" value="1"/>
</dbReference>
<evidence type="ECO:0000313" key="10">
    <source>
        <dbReference type="Proteomes" id="UP001295740"/>
    </source>
</evidence>
<keyword evidence="3 5" id="KW-0479">Metal-binding</keyword>
<comment type="cofactor">
    <cofactor evidence="1 5">
        <name>heme</name>
        <dbReference type="ChEBI" id="CHEBI:30413"/>
    </cofactor>
</comment>
<comment type="caution">
    <text evidence="9">The sequence shown here is derived from an EMBL/GenBank/DDBJ whole genome shotgun (WGS) entry which is preliminary data.</text>
</comment>
<keyword evidence="4 5" id="KW-0408">Iron</keyword>
<dbReference type="PROSITE" id="PS00086">
    <property type="entry name" value="CYTOCHROME_P450"/>
    <property type="match status" value="1"/>
</dbReference>
<proteinExistence type="inferred from homology"/>
<gene>
    <name evidence="9" type="ORF">KHLLAP_LOCUS7711</name>
</gene>
<dbReference type="PRINTS" id="PR00463">
    <property type="entry name" value="EP450I"/>
</dbReference>
<dbReference type="AlphaFoldDB" id="A0AAI8VLT6"/>
<dbReference type="PANTHER" id="PTHR24305">
    <property type="entry name" value="CYTOCHROME P450"/>
    <property type="match status" value="1"/>
</dbReference>
<dbReference type="CDD" id="cd11058">
    <property type="entry name" value="CYP60B-like"/>
    <property type="match status" value="1"/>
</dbReference>
<feature type="binding site" description="axial binding residue" evidence="5">
    <location>
        <position position="485"/>
    </location>
    <ligand>
        <name>heme</name>
        <dbReference type="ChEBI" id="CHEBI:30413"/>
    </ligand>
    <ligandPart>
        <name>Fe</name>
        <dbReference type="ChEBI" id="CHEBI:18248"/>
    </ligandPart>
</feature>
<reference evidence="9" key="1">
    <citation type="submission" date="2023-10" db="EMBL/GenBank/DDBJ databases">
        <authorList>
            <person name="Hackl T."/>
        </authorList>
    </citation>
    <scope>NUCLEOTIDE SEQUENCE</scope>
</reference>
<dbReference type="InterPro" id="IPR002401">
    <property type="entry name" value="Cyt_P450_E_grp-I"/>
</dbReference>
<evidence type="ECO:0000256" key="2">
    <source>
        <dbReference type="ARBA" id="ARBA00022617"/>
    </source>
</evidence>
<evidence type="ECO:0000256" key="8">
    <source>
        <dbReference type="SAM" id="Phobius"/>
    </source>
</evidence>
<evidence type="ECO:0000256" key="4">
    <source>
        <dbReference type="ARBA" id="ARBA00023004"/>
    </source>
</evidence>
<evidence type="ECO:0000256" key="3">
    <source>
        <dbReference type="ARBA" id="ARBA00022723"/>
    </source>
</evidence>
<keyword evidence="8" id="KW-1133">Transmembrane helix</keyword>
<protein>
    <submittedName>
        <fullName evidence="9">Uu.00g084290.m01.CDS01</fullName>
    </submittedName>
</protein>
<dbReference type="InterPro" id="IPR050121">
    <property type="entry name" value="Cytochrome_P450_monoxygenase"/>
</dbReference>
<evidence type="ECO:0000313" key="9">
    <source>
        <dbReference type="EMBL" id="CAJ2507243.1"/>
    </source>
</evidence>
<dbReference type="InterPro" id="IPR036396">
    <property type="entry name" value="Cyt_P450_sf"/>
</dbReference>
<feature type="transmembrane region" description="Helical" evidence="8">
    <location>
        <begin position="16"/>
        <end position="41"/>
    </location>
</feature>
<dbReference type="GO" id="GO:0004497">
    <property type="term" value="F:monooxygenase activity"/>
    <property type="evidence" value="ECO:0007669"/>
    <property type="project" value="UniProtKB-KW"/>
</dbReference>
<evidence type="ECO:0000256" key="6">
    <source>
        <dbReference type="RuleBase" id="RU000461"/>
    </source>
</evidence>
<evidence type="ECO:0000256" key="7">
    <source>
        <dbReference type="SAM" id="MobiDB-lite"/>
    </source>
</evidence>
<dbReference type="PRINTS" id="PR00385">
    <property type="entry name" value="P450"/>
</dbReference>
<accession>A0AAI8VLT6</accession>
<keyword evidence="8" id="KW-0472">Membrane</keyword>
<feature type="compositionally biased region" description="Basic and acidic residues" evidence="7">
    <location>
        <begin position="288"/>
        <end position="311"/>
    </location>
</feature>
<dbReference type="GO" id="GO:0005506">
    <property type="term" value="F:iron ion binding"/>
    <property type="evidence" value="ECO:0007669"/>
    <property type="project" value="InterPro"/>
</dbReference>
<dbReference type="GO" id="GO:0016705">
    <property type="term" value="F:oxidoreductase activity, acting on paired donors, with incorporation or reduction of molecular oxygen"/>
    <property type="evidence" value="ECO:0007669"/>
    <property type="project" value="InterPro"/>
</dbReference>
<comment type="similarity">
    <text evidence="6">Belongs to the cytochrome P450 family.</text>
</comment>
<keyword evidence="8" id="KW-0812">Transmembrane</keyword>
<evidence type="ECO:0000256" key="1">
    <source>
        <dbReference type="ARBA" id="ARBA00001971"/>
    </source>
</evidence>
<sequence length="563" mass="62716">MASYAELLPGFVPSFWLKWLVVCVGIALLHQLAWCVYCLYFHPLARFPGPKLAAVSDVWLARTWLSGRYAKIIQAAHEKYGDVVRVAPNELTFATVQAHRDIYSTPSKTGKTKKPFLKDGQFYNNGDVKTLFYELDPAEHARQRKLLAPGFSAAAMRFHEPVIHRYTDLFVDQLENLDRESHGAGFNVTEAFMWLGFDIMGELTFSESFGTVKNMKPHFWISLLRDSAHAAILPSLISRLPWLWPLLPFMVSFSSLRNLRKHYAYTLATVRRRVQRDADANPCALPDASKDAVKKTTTETEKTEGKDKPKQPTDLFAPIIAHGNMSEKQLVSLAQAIIIAGADTVSHVLTGAFYFLTTHPSSLSALQHEIRNSFSSMDPKVMSGGALAGCRWLNAVLEETMRCFPPIAFGLPRVSPGEVVDGRFVADGSVVSAPHWAVLHRGDSWEAPFAFRPERWLGGGEGEGVGGGTDGQPRGLPFSSGPRACLGIAQAYLELRIALAKLVWTYDISLVGDHGDWLGRAQMHMLWKEAPLMVHFQRREGEDGVEDEVIERGVSLRNVWVLS</sequence>
<dbReference type="Gene3D" id="1.10.630.10">
    <property type="entry name" value="Cytochrome P450"/>
    <property type="match status" value="1"/>
</dbReference>
<keyword evidence="2 5" id="KW-0349">Heme</keyword>
<dbReference type="InterPro" id="IPR001128">
    <property type="entry name" value="Cyt_P450"/>
</dbReference>
<evidence type="ECO:0000256" key="5">
    <source>
        <dbReference type="PIRSR" id="PIRSR602401-1"/>
    </source>
</evidence>
<feature type="region of interest" description="Disordered" evidence="7">
    <location>
        <begin position="280"/>
        <end position="313"/>
    </location>
</feature>
<dbReference type="InterPro" id="IPR017972">
    <property type="entry name" value="Cyt_P450_CS"/>
</dbReference>
<dbReference type="Pfam" id="PF00067">
    <property type="entry name" value="p450"/>
    <property type="match status" value="1"/>
</dbReference>
<keyword evidence="6" id="KW-0503">Monooxygenase</keyword>
<keyword evidence="10" id="KW-1185">Reference proteome</keyword>
<name>A0AAI8VLT6_9PEZI</name>
<dbReference type="SUPFAM" id="SSF48264">
    <property type="entry name" value="Cytochrome P450"/>
    <property type="match status" value="1"/>
</dbReference>
<dbReference type="EMBL" id="CAUWAG010000010">
    <property type="protein sequence ID" value="CAJ2507243.1"/>
    <property type="molecule type" value="Genomic_DNA"/>
</dbReference>
<organism evidence="9 10">
    <name type="scientific">Anthostomella pinea</name>
    <dbReference type="NCBI Taxonomy" id="933095"/>
    <lineage>
        <taxon>Eukaryota</taxon>
        <taxon>Fungi</taxon>
        <taxon>Dikarya</taxon>
        <taxon>Ascomycota</taxon>
        <taxon>Pezizomycotina</taxon>
        <taxon>Sordariomycetes</taxon>
        <taxon>Xylariomycetidae</taxon>
        <taxon>Xylariales</taxon>
        <taxon>Xylariaceae</taxon>
        <taxon>Anthostomella</taxon>
    </lineage>
</organism>
<dbReference type="GO" id="GO:0020037">
    <property type="term" value="F:heme binding"/>
    <property type="evidence" value="ECO:0007669"/>
    <property type="project" value="InterPro"/>
</dbReference>
<dbReference type="Proteomes" id="UP001295740">
    <property type="component" value="Unassembled WGS sequence"/>
</dbReference>